<accession>B3EAY4</accession>
<dbReference type="EMBL" id="CP001089">
    <property type="protein sequence ID" value="ACD93968.1"/>
    <property type="molecule type" value="Genomic_DNA"/>
</dbReference>
<dbReference type="OrthoDB" id="9816323at2"/>
<keyword evidence="1" id="KW-0812">Transmembrane</keyword>
<organism evidence="2 3">
    <name type="scientific">Trichlorobacter lovleyi (strain ATCC BAA-1151 / DSM 17278 / SZ)</name>
    <name type="common">Geobacter lovleyi</name>
    <dbReference type="NCBI Taxonomy" id="398767"/>
    <lineage>
        <taxon>Bacteria</taxon>
        <taxon>Pseudomonadati</taxon>
        <taxon>Thermodesulfobacteriota</taxon>
        <taxon>Desulfuromonadia</taxon>
        <taxon>Geobacterales</taxon>
        <taxon>Geobacteraceae</taxon>
        <taxon>Trichlorobacter</taxon>
    </lineage>
</organism>
<evidence type="ECO:0000313" key="2">
    <source>
        <dbReference type="EMBL" id="ACD93968.1"/>
    </source>
</evidence>
<keyword evidence="3" id="KW-1185">Reference proteome</keyword>
<dbReference type="STRING" id="398767.Glov_0239"/>
<dbReference type="HOGENOM" id="CLU_188969_0_0_7"/>
<keyword evidence="1" id="KW-0472">Membrane</keyword>
<name>B3EAY4_TRIL1</name>
<dbReference type="AlphaFoldDB" id="B3EAY4"/>
<evidence type="ECO:0000313" key="3">
    <source>
        <dbReference type="Proteomes" id="UP000002420"/>
    </source>
</evidence>
<evidence type="ECO:0000256" key="1">
    <source>
        <dbReference type="SAM" id="Phobius"/>
    </source>
</evidence>
<reference evidence="2 3" key="1">
    <citation type="submission" date="2008-05" db="EMBL/GenBank/DDBJ databases">
        <title>Complete sequence of chromosome of Geobacter lovleyi SZ.</title>
        <authorList>
            <consortium name="US DOE Joint Genome Institute"/>
            <person name="Lucas S."/>
            <person name="Copeland A."/>
            <person name="Lapidus A."/>
            <person name="Glavina del Rio T."/>
            <person name="Dalin E."/>
            <person name="Tice H."/>
            <person name="Bruce D."/>
            <person name="Goodwin L."/>
            <person name="Pitluck S."/>
            <person name="Chertkov O."/>
            <person name="Meincke L."/>
            <person name="Brettin T."/>
            <person name="Detter J.C."/>
            <person name="Han C."/>
            <person name="Tapia R."/>
            <person name="Kuske C.R."/>
            <person name="Schmutz J."/>
            <person name="Larimer F."/>
            <person name="Land M."/>
            <person name="Hauser L."/>
            <person name="Kyrpides N."/>
            <person name="Mikhailova N."/>
            <person name="Sung Y."/>
            <person name="Fletcher K.E."/>
            <person name="Ritalahti K.M."/>
            <person name="Loeffler F.E."/>
            <person name="Richardson P."/>
        </authorList>
    </citation>
    <scope>NUCLEOTIDE SEQUENCE [LARGE SCALE GENOMIC DNA]</scope>
    <source>
        <strain evidence="3">ATCC BAA-1151 / DSM 17278 / SZ</strain>
    </source>
</reference>
<proteinExistence type="predicted"/>
<keyword evidence="1" id="KW-1133">Transmembrane helix</keyword>
<dbReference type="eggNOG" id="ENOG5032Y79">
    <property type="taxonomic scope" value="Bacteria"/>
</dbReference>
<feature type="transmembrane region" description="Helical" evidence="1">
    <location>
        <begin position="56"/>
        <end position="77"/>
    </location>
</feature>
<sequence>MKFGIRTPSLTKRIAARTSLKRYVRQSLGLKAPRGWGWLTNPKKAAYNKVYNRTSVGCLIPLTVIYMIIFLAVFAMAKI</sequence>
<dbReference type="RefSeq" id="WP_012468326.1">
    <property type="nucleotide sequence ID" value="NC_010814.1"/>
</dbReference>
<dbReference type="KEGG" id="glo:Glov_0239"/>
<dbReference type="Proteomes" id="UP000002420">
    <property type="component" value="Chromosome"/>
</dbReference>
<gene>
    <name evidence="2" type="ordered locus">Glov_0239</name>
</gene>
<protein>
    <submittedName>
        <fullName evidence="2">Uncharacterized protein</fullName>
    </submittedName>
</protein>